<organism evidence="3 4">
    <name type="scientific">Kineobactrum salinum</name>
    <dbReference type="NCBI Taxonomy" id="2708301"/>
    <lineage>
        <taxon>Bacteria</taxon>
        <taxon>Pseudomonadati</taxon>
        <taxon>Pseudomonadota</taxon>
        <taxon>Gammaproteobacteria</taxon>
        <taxon>Cellvibrionales</taxon>
        <taxon>Halieaceae</taxon>
        <taxon>Kineobactrum</taxon>
    </lineage>
</organism>
<keyword evidence="1" id="KW-0472">Membrane</keyword>
<name>A0A6C0U4A1_9GAMM</name>
<keyword evidence="4" id="KW-1185">Reference proteome</keyword>
<keyword evidence="1" id="KW-0812">Transmembrane</keyword>
<evidence type="ECO:0000313" key="3">
    <source>
        <dbReference type="EMBL" id="QIB65215.1"/>
    </source>
</evidence>
<keyword evidence="1" id="KW-1133">Transmembrane helix</keyword>
<dbReference type="InterPro" id="IPR016924">
    <property type="entry name" value="UCP029543"/>
</dbReference>
<accession>A0A6C0U4A1</accession>
<reference evidence="3 4" key="1">
    <citation type="submission" date="2020-02" db="EMBL/GenBank/DDBJ databases">
        <title>Genome sequencing for Kineobactrum sp. M2.</title>
        <authorList>
            <person name="Park S.-J."/>
        </authorList>
    </citation>
    <scope>NUCLEOTIDE SEQUENCE [LARGE SCALE GENOMIC DNA]</scope>
    <source>
        <strain evidence="3 4">M2</strain>
    </source>
</reference>
<keyword evidence="2" id="KW-0732">Signal</keyword>
<evidence type="ECO:0000313" key="4">
    <source>
        <dbReference type="Proteomes" id="UP000477680"/>
    </source>
</evidence>
<feature type="signal peptide" evidence="2">
    <location>
        <begin position="1"/>
        <end position="26"/>
    </location>
</feature>
<dbReference type="EMBL" id="CP048711">
    <property type="protein sequence ID" value="QIB65215.1"/>
    <property type="molecule type" value="Genomic_DNA"/>
</dbReference>
<feature type="transmembrane region" description="Helical" evidence="1">
    <location>
        <begin position="97"/>
        <end position="120"/>
    </location>
</feature>
<evidence type="ECO:0000256" key="2">
    <source>
        <dbReference type="SAM" id="SignalP"/>
    </source>
</evidence>
<dbReference type="AlphaFoldDB" id="A0A6C0U4A1"/>
<proteinExistence type="predicted"/>
<dbReference type="InterPro" id="IPR046735">
    <property type="entry name" value="PA2779-like"/>
</dbReference>
<dbReference type="Pfam" id="PF20332">
    <property type="entry name" value="DUF6627"/>
    <property type="match status" value="1"/>
</dbReference>
<dbReference type="NCBIfam" id="NF033919">
    <property type="entry name" value="PA2779_fam"/>
    <property type="match status" value="1"/>
</dbReference>
<dbReference type="KEGG" id="kim:G3T16_07175"/>
<gene>
    <name evidence="3" type="ORF">G3T16_07175</name>
</gene>
<dbReference type="PIRSF" id="PIRSF029543">
    <property type="entry name" value="UCP029543"/>
    <property type="match status" value="1"/>
</dbReference>
<protein>
    <submittedName>
        <fullName evidence="3">PA2779 family protein</fullName>
    </submittedName>
</protein>
<evidence type="ECO:0000256" key="1">
    <source>
        <dbReference type="SAM" id="Phobius"/>
    </source>
</evidence>
<dbReference type="Proteomes" id="UP000477680">
    <property type="component" value="Chromosome"/>
</dbReference>
<dbReference type="RefSeq" id="WP_163494455.1">
    <property type="nucleotide sequence ID" value="NZ_CP048711.1"/>
</dbReference>
<feature type="chain" id="PRO_5025380573" evidence="2">
    <location>
        <begin position="27"/>
        <end position="123"/>
    </location>
</feature>
<sequence length="123" mass="12879">MLKARIIVLIQILAFTVASTVGTAQAAMIGSAEHFADSAREQQLARVDAVLASDAVQEQLIALGVNPEDAMARVAALSTEELQLLAQQMDEMPAGGVLGVLGVILVVLIILEVLGVTNVFTKL</sequence>